<dbReference type="Gene3D" id="2.130.10.10">
    <property type="entry name" value="YVTN repeat-like/Quinoprotein amine dehydrogenase"/>
    <property type="match status" value="6"/>
</dbReference>
<dbReference type="InterPro" id="IPR036322">
    <property type="entry name" value="WD40_repeat_dom_sf"/>
</dbReference>
<evidence type="ECO:0000313" key="6">
    <source>
        <dbReference type="Proteomes" id="UP000054166"/>
    </source>
</evidence>
<dbReference type="InterPro" id="IPR015943">
    <property type="entry name" value="WD40/YVTN_repeat-like_dom_sf"/>
</dbReference>
<evidence type="ECO:0000313" key="5">
    <source>
        <dbReference type="EMBL" id="KIM76258.1"/>
    </source>
</evidence>
<dbReference type="PANTHER" id="PTHR19848:SF8">
    <property type="entry name" value="F-BOX AND WD REPEAT DOMAIN CONTAINING 7"/>
    <property type="match status" value="1"/>
</dbReference>
<feature type="repeat" description="WD" evidence="3">
    <location>
        <begin position="934"/>
        <end position="975"/>
    </location>
</feature>
<keyword evidence="1 3" id="KW-0853">WD repeat</keyword>
<feature type="repeat" description="WD" evidence="3">
    <location>
        <begin position="892"/>
        <end position="933"/>
    </location>
</feature>
<dbReference type="InterPro" id="IPR059179">
    <property type="entry name" value="MLKL-like_MCAfunc"/>
</dbReference>
<dbReference type="EMBL" id="KN833036">
    <property type="protein sequence ID" value="KIM76258.1"/>
    <property type="molecule type" value="Genomic_DNA"/>
</dbReference>
<accession>A0A0C3AQQ8</accession>
<protein>
    <recommendedName>
        <fullName evidence="4">Nephrocystin 3-like N-terminal domain-containing protein</fullName>
    </recommendedName>
</protein>
<evidence type="ECO:0000259" key="4">
    <source>
        <dbReference type="Pfam" id="PF24883"/>
    </source>
</evidence>
<feature type="repeat" description="WD" evidence="3">
    <location>
        <begin position="1230"/>
        <end position="1271"/>
    </location>
</feature>
<dbReference type="HOGENOM" id="CLU_000288_6_3_1"/>
<sequence>MLQLTLAQKPRRDDQERLKKAFSTAISGLQTALKLIKGISTNAGIGPPGLQAGISGLLFILDAIQKTFQNAADIEQLAMRIQKLSLILQKSQDTLSPSVVARMDRLSEEWNGDIEQLKMMVSRSFMKRLIYYNNDAKAISDHIQSITWSIQNLTVESMLAIEFTLDELGRFLKRGLEGLERKVDGVGEQVACGFQQQNMALDMKDGHPAHTDLARFNYEGREPCLDGTRTNVLDQIFAWISADTRVDPDAVDSRIFWINGSAGTGKTTIAYTVARTCQERGILGASFFCSHDKVDCSNPKLIFTTIAYQLGQFFPPFKDKVTAVLKSNPEIAYSDLSFQLKELIVEPLRTIGDSFPFCVVVIDALDECKDDTTISVILASLSIHVTELSSLKFLITSRPEQQITSGFDLEGLDPATRRLVLHEIELGVVRRDIEHYLTTNLGIIRKSYNLADSWPSTADIQALSSKSSGLFIFAATSIKFIGDRNYSEPPNQLAKLLRSTMPILESFSPDLRLDQLYTEVLTHAFPSISSRLAGRLKIILGTIMLLRDPLSPHNLELLLNVNSEQTNSSRSSVRGTLVHLHSVVIVPDDDDQVIRLLHPSFSDFLTSNHRCRDPKLVVDTSTQHTLLAHACLGVMKDLKRNICGIESPTIHNSEVTDLPARIRRYIPAHLQYACRHWASHLTNAMVSDILLDLLKDLCSESLLYLVEVCSLLGDLRSLLLSLDIAQRALAANLGKEMSDITILLHDCERFVREFFAILSTSALQTYHSALIFTPSETLFHKMYRHELPLATRMQNMCETKWNSCLRTMEGHSNVIMSVTFSPDGTHIVSGSYDSTLRIWDALSGAHLNTLKGHSDGVTSVAFSPDGTNIVSGSYDNTLRLWNAVNGAHINTLKGHSDRITSVAFSPDGTNIVSGSYDNTLRLWDAVNGAHINTLEGHSDRITTVSFSPDGAHIVSGSYDNTLRLWDAVSGARLNVLKGHSDTIRSVTFSPDGTHLVSGADDNTLRLWDAASGTYFNTVKGHSDSIRSVGFSSDGTRIVSGSHDNTLRLWNAVSRTHLNTLKGHFHPITSVTFSPDGTQIVSGSHDNTLRLWDAVSSAHLQVSTLKVHSYAVTSVAFSPNGTHVVSGSYDNILRLWDAVSGAQINTLKGHSYAITSVVFSPDGAHIVSASQDKTLRLWDAVNGAHLNTLKGHLHSITSVTFSPDGTQIVSGSLDKTLRLWDAVGGAHLNTLKGHAYAITSVAISPNGIHIVSGSHDNTLRLWDAVSGAHLNTLEGHSDTIRSVAFSPDGTHIVSVSMDKTLRRWDAVSGMLLNTLEGILPWGKAIGDQKEALCYFMDDGWIYLANPCQRLCWIPVTCRGVVASRGNRLALGTNDGRVVIIDFSGIMWVMSLRTDRDQGGFAADCASPNNENYRP</sequence>
<dbReference type="STRING" id="765440.A0A0C3AQQ8"/>
<dbReference type="SMART" id="SM00320">
    <property type="entry name" value="WD40"/>
    <property type="match status" value="12"/>
</dbReference>
<dbReference type="Proteomes" id="UP000054166">
    <property type="component" value="Unassembled WGS sequence"/>
</dbReference>
<dbReference type="OrthoDB" id="3027122at2759"/>
<feature type="repeat" description="WD" evidence="3">
    <location>
        <begin position="1188"/>
        <end position="1229"/>
    </location>
</feature>
<evidence type="ECO:0000256" key="1">
    <source>
        <dbReference type="ARBA" id="ARBA00022574"/>
    </source>
</evidence>
<feature type="repeat" description="WD" evidence="3">
    <location>
        <begin position="976"/>
        <end position="1017"/>
    </location>
</feature>
<dbReference type="InterPro" id="IPR056884">
    <property type="entry name" value="NPHP3-like_N"/>
</dbReference>
<reference evidence="5 6" key="1">
    <citation type="submission" date="2014-04" db="EMBL/GenBank/DDBJ databases">
        <authorList>
            <consortium name="DOE Joint Genome Institute"/>
            <person name="Kuo A."/>
            <person name="Tarkka M."/>
            <person name="Buscot F."/>
            <person name="Kohler A."/>
            <person name="Nagy L.G."/>
            <person name="Floudas D."/>
            <person name="Copeland A."/>
            <person name="Barry K.W."/>
            <person name="Cichocki N."/>
            <person name="Veneault-Fourrey C."/>
            <person name="LaButti K."/>
            <person name="Lindquist E.A."/>
            <person name="Lipzen A."/>
            <person name="Lundell T."/>
            <person name="Morin E."/>
            <person name="Murat C."/>
            <person name="Sun H."/>
            <person name="Tunlid A."/>
            <person name="Henrissat B."/>
            <person name="Grigoriev I.V."/>
            <person name="Hibbett D.S."/>
            <person name="Martin F."/>
            <person name="Nordberg H.P."/>
            <person name="Cantor M.N."/>
            <person name="Hua S.X."/>
        </authorList>
    </citation>
    <scope>NUCLEOTIDE SEQUENCE [LARGE SCALE GENOMIC DNA]</scope>
    <source>
        <strain evidence="5 6">F 1598</strain>
    </source>
</reference>
<organism evidence="5 6">
    <name type="scientific">Piloderma croceum (strain F 1598)</name>
    <dbReference type="NCBI Taxonomy" id="765440"/>
    <lineage>
        <taxon>Eukaryota</taxon>
        <taxon>Fungi</taxon>
        <taxon>Dikarya</taxon>
        <taxon>Basidiomycota</taxon>
        <taxon>Agaricomycotina</taxon>
        <taxon>Agaricomycetes</taxon>
        <taxon>Agaricomycetidae</taxon>
        <taxon>Atheliales</taxon>
        <taxon>Atheliaceae</taxon>
        <taxon>Piloderma</taxon>
    </lineage>
</organism>
<feature type="repeat" description="WD" evidence="3">
    <location>
        <begin position="808"/>
        <end position="849"/>
    </location>
</feature>
<dbReference type="InterPro" id="IPR019775">
    <property type="entry name" value="WD40_repeat_CS"/>
</dbReference>
<dbReference type="InterPro" id="IPR001680">
    <property type="entry name" value="WD40_rpt"/>
</dbReference>
<dbReference type="PRINTS" id="PR00320">
    <property type="entry name" value="GPROTEINBRPT"/>
</dbReference>
<keyword evidence="6" id="KW-1185">Reference proteome</keyword>
<feature type="domain" description="Nephrocystin 3-like N-terminal" evidence="4">
    <location>
        <begin position="251"/>
        <end position="398"/>
    </location>
</feature>
<dbReference type="Pfam" id="PF00400">
    <property type="entry name" value="WD40"/>
    <property type="match status" value="12"/>
</dbReference>
<dbReference type="Gene3D" id="3.40.50.300">
    <property type="entry name" value="P-loop containing nucleotide triphosphate hydrolases"/>
    <property type="match status" value="1"/>
</dbReference>
<dbReference type="InParanoid" id="A0A0C3AQQ8"/>
<evidence type="ECO:0000256" key="2">
    <source>
        <dbReference type="ARBA" id="ARBA00022737"/>
    </source>
</evidence>
<dbReference type="InterPro" id="IPR027417">
    <property type="entry name" value="P-loop_NTPase"/>
</dbReference>
<feature type="repeat" description="WD" evidence="3">
    <location>
        <begin position="1018"/>
        <end position="1059"/>
    </location>
</feature>
<feature type="repeat" description="WD" evidence="3">
    <location>
        <begin position="1060"/>
        <end position="1101"/>
    </location>
</feature>
<keyword evidence="2" id="KW-0677">Repeat</keyword>
<evidence type="ECO:0000256" key="3">
    <source>
        <dbReference type="PROSITE-ProRule" id="PRU00221"/>
    </source>
</evidence>
<feature type="repeat" description="WD" evidence="3">
    <location>
        <begin position="1146"/>
        <end position="1187"/>
    </location>
</feature>
<dbReference type="SUPFAM" id="SSF50978">
    <property type="entry name" value="WD40 repeat-like"/>
    <property type="match status" value="2"/>
</dbReference>
<dbReference type="PROSITE" id="PS50294">
    <property type="entry name" value="WD_REPEATS_REGION"/>
    <property type="match status" value="12"/>
</dbReference>
<feature type="repeat" description="WD" evidence="3">
    <location>
        <begin position="1272"/>
        <end position="1313"/>
    </location>
</feature>
<dbReference type="PANTHER" id="PTHR19848">
    <property type="entry name" value="WD40 REPEAT PROTEIN"/>
    <property type="match status" value="1"/>
</dbReference>
<name>A0A0C3AQQ8_PILCF</name>
<dbReference type="PROSITE" id="PS00678">
    <property type="entry name" value="WD_REPEATS_1"/>
    <property type="match status" value="1"/>
</dbReference>
<dbReference type="PROSITE" id="PS50082">
    <property type="entry name" value="WD_REPEATS_2"/>
    <property type="match status" value="12"/>
</dbReference>
<proteinExistence type="predicted"/>
<dbReference type="CDD" id="cd21037">
    <property type="entry name" value="MLKL_NTD"/>
    <property type="match status" value="1"/>
</dbReference>
<dbReference type="SUPFAM" id="SSF52540">
    <property type="entry name" value="P-loop containing nucleoside triphosphate hydrolases"/>
    <property type="match status" value="1"/>
</dbReference>
<feature type="repeat" description="WD" evidence="3">
    <location>
        <begin position="1104"/>
        <end position="1145"/>
    </location>
</feature>
<dbReference type="CDD" id="cd00200">
    <property type="entry name" value="WD40"/>
    <property type="match status" value="2"/>
</dbReference>
<feature type="repeat" description="WD" evidence="3">
    <location>
        <begin position="850"/>
        <end position="891"/>
    </location>
</feature>
<gene>
    <name evidence="5" type="ORF">PILCRDRAFT_12869</name>
</gene>
<reference evidence="6" key="2">
    <citation type="submission" date="2015-01" db="EMBL/GenBank/DDBJ databases">
        <title>Evolutionary Origins and Diversification of the Mycorrhizal Mutualists.</title>
        <authorList>
            <consortium name="DOE Joint Genome Institute"/>
            <consortium name="Mycorrhizal Genomics Consortium"/>
            <person name="Kohler A."/>
            <person name="Kuo A."/>
            <person name="Nagy L.G."/>
            <person name="Floudas D."/>
            <person name="Copeland A."/>
            <person name="Barry K.W."/>
            <person name="Cichocki N."/>
            <person name="Veneault-Fourrey C."/>
            <person name="LaButti K."/>
            <person name="Lindquist E.A."/>
            <person name="Lipzen A."/>
            <person name="Lundell T."/>
            <person name="Morin E."/>
            <person name="Murat C."/>
            <person name="Riley R."/>
            <person name="Ohm R."/>
            <person name="Sun H."/>
            <person name="Tunlid A."/>
            <person name="Henrissat B."/>
            <person name="Grigoriev I.V."/>
            <person name="Hibbett D.S."/>
            <person name="Martin F."/>
        </authorList>
    </citation>
    <scope>NUCLEOTIDE SEQUENCE [LARGE SCALE GENOMIC DNA]</scope>
    <source>
        <strain evidence="6">F 1598</strain>
    </source>
</reference>
<dbReference type="Pfam" id="PF24883">
    <property type="entry name" value="NPHP3_N"/>
    <property type="match status" value="1"/>
</dbReference>
<dbReference type="InterPro" id="IPR020472">
    <property type="entry name" value="WD40_PAC1"/>
</dbReference>